<name>A0A1X2G5X1_9FUNG</name>
<evidence type="ECO:0000313" key="3">
    <source>
        <dbReference type="EMBL" id="ORX45877.1"/>
    </source>
</evidence>
<proteinExistence type="predicted"/>
<dbReference type="Pfam" id="PF12937">
    <property type="entry name" value="F-box-like"/>
    <property type="match status" value="1"/>
</dbReference>
<organism evidence="3 4">
    <name type="scientific">Hesseltinella vesiculosa</name>
    <dbReference type="NCBI Taxonomy" id="101127"/>
    <lineage>
        <taxon>Eukaryota</taxon>
        <taxon>Fungi</taxon>
        <taxon>Fungi incertae sedis</taxon>
        <taxon>Mucoromycota</taxon>
        <taxon>Mucoromycotina</taxon>
        <taxon>Mucoromycetes</taxon>
        <taxon>Mucorales</taxon>
        <taxon>Cunninghamellaceae</taxon>
        <taxon>Hesseltinella</taxon>
    </lineage>
</organism>
<reference evidence="3 4" key="1">
    <citation type="submission" date="2016-07" db="EMBL/GenBank/DDBJ databases">
        <title>Pervasive Adenine N6-methylation of Active Genes in Fungi.</title>
        <authorList>
            <consortium name="DOE Joint Genome Institute"/>
            <person name="Mondo S.J."/>
            <person name="Dannebaum R.O."/>
            <person name="Kuo R.C."/>
            <person name="Labutti K."/>
            <person name="Haridas S."/>
            <person name="Kuo A."/>
            <person name="Salamov A."/>
            <person name="Ahrendt S.R."/>
            <person name="Lipzen A."/>
            <person name="Sullivan W."/>
            <person name="Andreopoulos W.B."/>
            <person name="Clum A."/>
            <person name="Lindquist E."/>
            <person name="Daum C."/>
            <person name="Ramamoorthy G.K."/>
            <person name="Gryganskyi A."/>
            <person name="Culley D."/>
            <person name="Magnuson J.K."/>
            <person name="James T.Y."/>
            <person name="O'Malley M.A."/>
            <person name="Stajich J.E."/>
            <person name="Spatafora J.W."/>
            <person name="Visel A."/>
            <person name="Grigoriev I.V."/>
        </authorList>
    </citation>
    <scope>NUCLEOTIDE SEQUENCE [LARGE SCALE GENOMIC DNA]</scope>
    <source>
        <strain evidence="3 4">NRRL 3301</strain>
    </source>
</reference>
<gene>
    <name evidence="3" type="ORF">DM01DRAFT_1339835</name>
</gene>
<comment type="caution">
    <text evidence="3">The sequence shown here is derived from an EMBL/GenBank/DDBJ whole genome shotgun (WGS) entry which is preliminary data.</text>
</comment>
<dbReference type="Proteomes" id="UP000242146">
    <property type="component" value="Unassembled WGS sequence"/>
</dbReference>
<feature type="region of interest" description="Disordered" evidence="1">
    <location>
        <begin position="387"/>
        <end position="413"/>
    </location>
</feature>
<accession>A0A1X2G5X1</accession>
<dbReference type="InterPro" id="IPR001810">
    <property type="entry name" value="F-box_dom"/>
</dbReference>
<evidence type="ECO:0000313" key="4">
    <source>
        <dbReference type="Proteomes" id="UP000242146"/>
    </source>
</evidence>
<dbReference type="InterPro" id="IPR036047">
    <property type="entry name" value="F-box-like_dom_sf"/>
</dbReference>
<dbReference type="EMBL" id="MCGT01000040">
    <property type="protein sequence ID" value="ORX45877.1"/>
    <property type="molecule type" value="Genomic_DNA"/>
</dbReference>
<protein>
    <recommendedName>
        <fullName evidence="2">F-box domain-containing protein</fullName>
    </recommendedName>
</protein>
<evidence type="ECO:0000259" key="2">
    <source>
        <dbReference type="PROSITE" id="PS50181"/>
    </source>
</evidence>
<dbReference type="PROSITE" id="PS50181">
    <property type="entry name" value="FBOX"/>
    <property type="match status" value="1"/>
</dbReference>
<evidence type="ECO:0000256" key="1">
    <source>
        <dbReference type="SAM" id="MobiDB-lite"/>
    </source>
</evidence>
<dbReference type="OrthoDB" id="2268867at2759"/>
<keyword evidence="4" id="KW-1185">Reference proteome</keyword>
<dbReference type="AlphaFoldDB" id="A0A1X2G5X1"/>
<sequence length="413" mass="47568">MGPPSTLSPLTMTNENESCRLSTVPLEVLLKIANYLDFADLWYLATASKSCRSVAHHIIWHKYGIDLYKPRLNAFTHLVHGAVAYLQRHAWNDTDGTHRIIQAVANRLAVEIFDRSPSKDWQHGVDFLMDKTMGILMDHVLMDNQASVDLDLDNSTACRYLARHHPRCSCQPMKKKKEWHDLRQQLKRDPHPEWTPMGKLITDFMAAFQPTMMALFDDHVCKIHHSLLINHLNRQFELLTQRYHYHHKRRLQVKDTRAWQLMNQSVRHTVRVLVRFMGALAQTELLTANDLYTLTQQRIMALFLAQQYHQARQDDQIRNTMSSLSRSGWLDEIEFQMIILFDLAQAVLARQCLRRDAQNEVNSLANMFNIAVSDFLSCQRNSNSHPSSQVTLMMVPSPTSSPHSSSSSSAATA</sequence>
<dbReference type="SUPFAM" id="SSF81383">
    <property type="entry name" value="F-box domain"/>
    <property type="match status" value="1"/>
</dbReference>
<feature type="domain" description="F-box" evidence="2">
    <location>
        <begin position="18"/>
        <end position="63"/>
    </location>
</feature>
<dbReference type="STRING" id="101127.A0A1X2G5X1"/>
<feature type="compositionally biased region" description="Low complexity" evidence="1">
    <location>
        <begin position="396"/>
        <end position="413"/>
    </location>
</feature>